<dbReference type="GO" id="GO:0005829">
    <property type="term" value="C:cytosol"/>
    <property type="evidence" value="ECO:0007669"/>
    <property type="project" value="TreeGrafter"/>
</dbReference>
<evidence type="ECO:0000256" key="7">
    <source>
        <dbReference type="RuleBase" id="RU361200"/>
    </source>
</evidence>
<feature type="binding site" evidence="6">
    <location>
        <begin position="178"/>
        <end position="181"/>
    </location>
    <ligand>
        <name>ATP</name>
        <dbReference type="ChEBI" id="CHEBI:30616"/>
    </ligand>
</feature>
<comment type="similarity">
    <text evidence="6 7">Belongs to the PurK/PurT family.</text>
</comment>
<dbReference type="Gene3D" id="3.30.1490.20">
    <property type="entry name" value="ATP-grasp fold, A domain"/>
    <property type="match status" value="1"/>
</dbReference>
<dbReference type="UniPathway" id="UPA00074">
    <property type="reaction ID" value="UER00942"/>
</dbReference>
<dbReference type="SUPFAM" id="SSF56059">
    <property type="entry name" value="Glutathione synthetase ATP-binding domain-like"/>
    <property type="match status" value="1"/>
</dbReference>
<dbReference type="EC" id="6.3.4.18" evidence="6 7"/>
<dbReference type="GO" id="GO:0046872">
    <property type="term" value="F:metal ion binding"/>
    <property type="evidence" value="ECO:0007669"/>
    <property type="project" value="InterPro"/>
</dbReference>
<comment type="caution">
    <text evidence="6">Lacks conserved residue(s) required for the propagation of feature annotation.</text>
</comment>
<dbReference type="Pfam" id="PF02222">
    <property type="entry name" value="ATP-grasp"/>
    <property type="match status" value="1"/>
</dbReference>
<feature type="domain" description="ATP-grasp" evidence="8">
    <location>
        <begin position="113"/>
        <end position="295"/>
    </location>
</feature>
<dbReference type="InterPro" id="IPR005875">
    <property type="entry name" value="PurK"/>
</dbReference>
<keyword evidence="4 6" id="KW-0067">ATP-binding</keyword>
<evidence type="ECO:0000256" key="1">
    <source>
        <dbReference type="ARBA" id="ARBA00022741"/>
    </source>
</evidence>
<dbReference type="Proteomes" id="UP000293952">
    <property type="component" value="Unassembled WGS sequence"/>
</dbReference>
<evidence type="ECO:0000256" key="3">
    <source>
        <dbReference type="ARBA" id="ARBA00022793"/>
    </source>
</evidence>
<evidence type="ECO:0000256" key="5">
    <source>
        <dbReference type="ARBA" id="ARBA00023239"/>
    </source>
</evidence>
<dbReference type="HAMAP" id="MF_01928">
    <property type="entry name" value="PurK"/>
    <property type="match status" value="1"/>
</dbReference>
<evidence type="ECO:0000259" key="8">
    <source>
        <dbReference type="PROSITE" id="PS50975"/>
    </source>
</evidence>
<dbReference type="FunFam" id="3.30.470.20:FF:000037">
    <property type="entry name" value="Phosphoribosylaminoimidazole carboxylase, chloroplastic"/>
    <property type="match status" value="1"/>
</dbReference>
<dbReference type="SUPFAM" id="SSF51246">
    <property type="entry name" value="Rudiment single hybrid motif"/>
    <property type="match status" value="1"/>
</dbReference>
<dbReference type="GO" id="GO:0006189">
    <property type="term" value="P:'de novo' IMP biosynthetic process"/>
    <property type="evidence" value="ECO:0007669"/>
    <property type="project" value="UniProtKB-UniRule"/>
</dbReference>
<dbReference type="InterPro" id="IPR011761">
    <property type="entry name" value="ATP-grasp"/>
</dbReference>
<comment type="catalytic activity">
    <reaction evidence="6 7">
        <text>5-amino-1-(5-phospho-beta-D-ribosyl)imidazole + hydrogencarbonate + ATP = 5-carboxyamino-1-(5-phospho-D-ribosyl)imidazole + ADP + phosphate + 2 H(+)</text>
        <dbReference type="Rhea" id="RHEA:19317"/>
        <dbReference type="ChEBI" id="CHEBI:15378"/>
        <dbReference type="ChEBI" id="CHEBI:17544"/>
        <dbReference type="ChEBI" id="CHEBI:30616"/>
        <dbReference type="ChEBI" id="CHEBI:43474"/>
        <dbReference type="ChEBI" id="CHEBI:58730"/>
        <dbReference type="ChEBI" id="CHEBI:137981"/>
        <dbReference type="ChEBI" id="CHEBI:456216"/>
        <dbReference type="EC" id="6.3.4.18"/>
    </reaction>
</comment>
<dbReference type="GO" id="GO:0034028">
    <property type="term" value="F:5-(carboxyamino)imidazole ribonucleotide synthase activity"/>
    <property type="evidence" value="ECO:0007669"/>
    <property type="project" value="UniProtKB-UniRule"/>
</dbReference>
<keyword evidence="1 6" id="KW-0547">Nucleotide-binding</keyword>
<accession>A0A4Q4KLA1</accession>
<evidence type="ECO:0000313" key="9">
    <source>
        <dbReference type="EMBL" id="RYM32609.1"/>
    </source>
</evidence>
<dbReference type="PANTHER" id="PTHR11609:SF5">
    <property type="entry name" value="PHOSPHORIBOSYLAMINOIMIDAZOLE CARBOXYLASE"/>
    <property type="match status" value="1"/>
</dbReference>
<dbReference type="InterPro" id="IPR016185">
    <property type="entry name" value="PreATP-grasp_dom_sf"/>
</dbReference>
<feature type="binding site" evidence="6">
    <location>
        <position position="109"/>
    </location>
    <ligand>
        <name>ATP</name>
        <dbReference type="ChEBI" id="CHEBI:30616"/>
    </ligand>
</feature>
<evidence type="ECO:0000256" key="6">
    <source>
        <dbReference type="HAMAP-Rule" id="MF_01928"/>
    </source>
</evidence>
<comment type="pathway">
    <text evidence="6 7">Purine metabolism; IMP biosynthesis via de novo pathway; 5-amino-1-(5-phospho-D-ribosyl)imidazole-4-carboxylate from 5-amino-1-(5-phospho-D-ribosyl)imidazole (N5-CAIR route): step 1/2.</text>
</comment>
<dbReference type="NCBIfam" id="TIGR01161">
    <property type="entry name" value="purK"/>
    <property type="match status" value="1"/>
</dbReference>
<dbReference type="InterPro" id="IPR013815">
    <property type="entry name" value="ATP_grasp_subdomain_1"/>
</dbReference>
<name>A0A4Q4KLA1_9FLAO</name>
<dbReference type="EMBL" id="SETE01000006">
    <property type="protein sequence ID" value="RYM32609.1"/>
    <property type="molecule type" value="Genomic_DNA"/>
</dbReference>
<dbReference type="OrthoDB" id="9804625at2"/>
<dbReference type="InterPro" id="IPR040686">
    <property type="entry name" value="PurK_C"/>
</dbReference>
<dbReference type="Pfam" id="PF17769">
    <property type="entry name" value="PurK_C"/>
    <property type="match status" value="1"/>
</dbReference>
<organism evidence="9 10">
    <name type="scientific">Brumimicrobium glaciale</name>
    <dbReference type="NCBI Taxonomy" id="200475"/>
    <lineage>
        <taxon>Bacteria</taxon>
        <taxon>Pseudomonadati</taxon>
        <taxon>Bacteroidota</taxon>
        <taxon>Flavobacteriia</taxon>
        <taxon>Flavobacteriales</taxon>
        <taxon>Crocinitomicaceae</taxon>
        <taxon>Brumimicrobium</taxon>
    </lineage>
</organism>
<proteinExistence type="inferred from homology"/>
<keyword evidence="5" id="KW-0456">Lyase</keyword>
<comment type="caution">
    <text evidence="9">The sequence shown here is derived from an EMBL/GenBank/DDBJ whole genome shotgun (WGS) entry which is preliminary data.</text>
</comment>
<keyword evidence="6 7" id="KW-0436">Ligase</keyword>
<dbReference type="PROSITE" id="PS50975">
    <property type="entry name" value="ATP_GRASP"/>
    <property type="match status" value="1"/>
</dbReference>
<feature type="binding site" evidence="6">
    <location>
        <position position="186"/>
    </location>
    <ligand>
        <name>ATP</name>
        <dbReference type="ChEBI" id="CHEBI:30616"/>
    </ligand>
</feature>
<keyword evidence="10" id="KW-1185">Reference proteome</keyword>
<evidence type="ECO:0000313" key="10">
    <source>
        <dbReference type="Proteomes" id="UP000293952"/>
    </source>
</evidence>
<dbReference type="PANTHER" id="PTHR11609">
    <property type="entry name" value="PURINE BIOSYNTHESIS PROTEIN 6/7, PUR6/7"/>
    <property type="match status" value="1"/>
</dbReference>
<dbReference type="AlphaFoldDB" id="A0A4Q4KLA1"/>
<dbReference type="NCBIfam" id="NF004679">
    <property type="entry name" value="PRK06019.1-5"/>
    <property type="match status" value="1"/>
</dbReference>
<comment type="subunit">
    <text evidence="6 7">Homodimer.</text>
</comment>
<dbReference type="InterPro" id="IPR003135">
    <property type="entry name" value="ATP-grasp_carboxylate-amine"/>
</dbReference>
<dbReference type="InterPro" id="IPR054350">
    <property type="entry name" value="PurT/PurK_preATP-grasp"/>
</dbReference>
<dbReference type="Gene3D" id="3.30.470.20">
    <property type="entry name" value="ATP-grasp fold, B domain"/>
    <property type="match status" value="1"/>
</dbReference>
<dbReference type="SUPFAM" id="SSF52440">
    <property type="entry name" value="PreATP-grasp domain"/>
    <property type="match status" value="1"/>
</dbReference>
<sequence length="382" mass="42772">MKKQWYGEAFKLGVLGGGQLGRMMIQSAMDYDVHIYAMDSSKSAPCGTLAYEFTEGNIQSYADVMAFGKDKDVLTVEIEHINVEALEDLEKQGVKVFPQSRVLKLIQDKGLQKDFYKENGIPTAPYHLINDKSELKNYTNRLPFIQKMRKGGYDGKGVTSIKSISDFENAFDVPSLIEEKINFTKELSVLVARNESGEVKTFPVVECEFSEELNLVEFLFSPANILPEIENKATELAKDVIEKLDMVGLLAVELFLTEEGLLLVNEVAPRTHNSGHHTIECNYVSQFEQHLRAILGLPLGDTAIKTAGVMINLLGDENHEGPAKYEGMEELMKMQGVYVHLYGKPTTKPNRKMGHVTITGKDIEETKVKARNVQNSIKVVTF</sequence>
<dbReference type="Gene3D" id="3.40.50.20">
    <property type="match status" value="1"/>
</dbReference>
<reference evidence="9 10" key="1">
    <citation type="submission" date="2019-02" db="EMBL/GenBank/DDBJ databases">
        <title>Genome sequence of the sea-ice species Brumimicrobium glaciale.</title>
        <authorList>
            <person name="Bowman J.P."/>
        </authorList>
    </citation>
    <scope>NUCLEOTIDE SEQUENCE [LARGE SCALE GENOMIC DNA]</scope>
    <source>
        <strain evidence="9 10">IC156</strain>
    </source>
</reference>
<feature type="binding site" evidence="6">
    <location>
        <position position="147"/>
    </location>
    <ligand>
        <name>ATP</name>
        <dbReference type="ChEBI" id="CHEBI:30616"/>
    </ligand>
</feature>
<feature type="binding site" evidence="6">
    <location>
        <begin position="265"/>
        <end position="266"/>
    </location>
    <ligand>
        <name>ATP</name>
        <dbReference type="ChEBI" id="CHEBI:30616"/>
    </ligand>
</feature>
<protein>
    <recommendedName>
        <fullName evidence="6 7">N5-carboxyaminoimidazole ribonucleotide synthase</fullName>
        <shortName evidence="6 7">N5-CAIR synthase</shortName>
        <ecNumber evidence="6 7">6.3.4.18</ecNumber>
    </recommendedName>
    <alternativeName>
        <fullName evidence="6 7">5-(carboxyamino)imidazole ribonucleotide synthetase</fullName>
    </alternativeName>
</protein>
<comment type="function">
    <text evidence="7">Catalyzes the ATP-dependent conversion of 5-aminoimidazole ribonucleotide (AIR) and HCO(3)- to N5-carboxyaminoimidazole ribonucleotide (N5-CAIR).</text>
</comment>
<dbReference type="InterPro" id="IPR011054">
    <property type="entry name" value="Rudment_hybrid_motif"/>
</dbReference>
<dbReference type="GO" id="GO:0005524">
    <property type="term" value="F:ATP binding"/>
    <property type="evidence" value="ECO:0007669"/>
    <property type="project" value="UniProtKB-UniRule"/>
</dbReference>
<evidence type="ECO:0000256" key="2">
    <source>
        <dbReference type="ARBA" id="ARBA00022755"/>
    </source>
</evidence>
<evidence type="ECO:0000256" key="4">
    <source>
        <dbReference type="ARBA" id="ARBA00022840"/>
    </source>
</evidence>
<keyword evidence="3" id="KW-0210">Decarboxylase</keyword>
<gene>
    <name evidence="6 7" type="primary">purK</name>
    <name evidence="9" type="ORF">ERX46_14005</name>
</gene>
<dbReference type="Pfam" id="PF22660">
    <property type="entry name" value="RS_preATP-grasp-like"/>
    <property type="match status" value="1"/>
</dbReference>
<keyword evidence="2 6" id="KW-0658">Purine biosynthesis</keyword>
<dbReference type="GO" id="GO:0004638">
    <property type="term" value="F:phosphoribosylaminoimidazole carboxylase activity"/>
    <property type="evidence" value="ECO:0007669"/>
    <property type="project" value="InterPro"/>
</dbReference>
<comment type="function">
    <text evidence="6">Catalyzes the ATP-dependent conversion of 5-aminoimidazole ribonucleotide (AIR) and HCO(3)(-) to N5-carboxyaminoimidazole ribonucleotide (N5-CAIR).</text>
</comment>